<keyword evidence="7" id="KW-1185">Reference proteome</keyword>
<dbReference type="Gene3D" id="2.80.10.50">
    <property type="match status" value="2"/>
</dbReference>
<protein>
    <submittedName>
        <fullName evidence="6">Ricin-type beta-trefoil lectin domain protein</fullName>
    </submittedName>
</protein>
<keyword evidence="2" id="KW-0378">Hydrolase</keyword>
<dbReference type="InterPro" id="IPR000772">
    <property type="entry name" value="Ricin_B_lectin"/>
</dbReference>
<feature type="transmembrane region" description="Helical" evidence="4">
    <location>
        <begin position="47"/>
        <end position="67"/>
    </location>
</feature>
<evidence type="ECO:0000313" key="7">
    <source>
        <dbReference type="Proteomes" id="UP001518872"/>
    </source>
</evidence>
<keyword evidence="4" id="KW-0472">Membrane</keyword>
<dbReference type="EMBL" id="JAFEUC010000006">
    <property type="protein sequence ID" value="MBM7077377.1"/>
    <property type="molecule type" value="Genomic_DNA"/>
</dbReference>
<organism evidence="6 7">
    <name type="scientific">Micromonospora humida</name>
    <dbReference type="NCBI Taxonomy" id="2809018"/>
    <lineage>
        <taxon>Bacteria</taxon>
        <taxon>Bacillati</taxon>
        <taxon>Actinomycetota</taxon>
        <taxon>Actinomycetes</taxon>
        <taxon>Micromonosporales</taxon>
        <taxon>Micromonosporaceae</taxon>
        <taxon>Micromonospora</taxon>
    </lineage>
</organism>
<dbReference type="InterPro" id="IPR041127">
    <property type="entry name" value="PET_hydrolase/cutinase-like"/>
</dbReference>
<dbReference type="InterPro" id="IPR029058">
    <property type="entry name" value="AB_hydrolase_fold"/>
</dbReference>
<gene>
    <name evidence="6" type="ORF">JQX11_13645</name>
</gene>
<feature type="compositionally biased region" description="Polar residues" evidence="3">
    <location>
        <begin position="1"/>
        <end position="10"/>
    </location>
</feature>
<reference evidence="6 7" key="1">
    <citation type="submission" date="2021-02" db="EMBL/GenBank/DDBJ databases">
        <authorList>
            <person name="Ra J.-S."/>
        </authorList>
    </citation>
    <scope>NUCLEOTIDE SEQUENCE [LARGE SCALE GENOMIC DNA]</scope>
    <source>
        <strain evidence="6 7">MMS20-R1-14</strain>
    </source>
</reference>
<dbReference type="InterPro" id="IPR050261">
    <property type="entry name" value="FrsA_esterase"/>
</dbReference>
<dbReference type="Gene3D" id="3.40.50.1820">
    <property type="entry name" value="alpha/beta hydrolase"/>
    <property type="match status" value="1"/>
</dbReference>
<dbReference type="PROSITE" id="PS50231">
    <property type="entry name" value="RICIN_B_LECTIN"/>
    <property type="match status" value="1"/>
</dbReference>
<proteinExistence type="inferred from homology"/>
<dbReference type="CDD" id="cd23418">
    <property type="entry name" value="beta-trefoil_Ricin_XLN-like"/>
    <property type="match status" value="1"/>
</dbReference>
<name>A0ABS2ISR0_9ACTN</name>
<dbReference type="Pfam" id="PF12740">
    <property type="entry name" value="PETase"/>
    <property type="match status" value="1"/>
</dbReference>
<dbReference type="InterPro" id="IPR035992">
    <property type="entry name" value="Ricin_B-like_lectins"/>
</dbReference>
<evidence type="ECO:0000256" key="3">
    <source>
        <dbReference type="SAM" id="MobiDB-lite"/>
    </source>
</evidence>
<dbReference type="SUPFAM" id="SSF53474">
    <property type="entry name" value="alpha/beta-Hydrolases"/>
    <property type="match status" value="1"/>
</dbReference>
<evidence type="ECO:0000313" key="6">
    <source>
        <dbReference type="EMBL" id="MBM7077377.1"/>
    </source>
</evidence>
<evidence type="ECO:0000256" key="4">
    <source>
        <dbReference type="SAM" id="Phobius"/>
    </source>
</evidence>
<dbReference type="PANTHER" id="PTHR22946:SF9">
    <property type="entry name" value="POLYKETIDE TRANSFERASE AF380"/>
    <property type="match status" value="1"/>
</dbReference>
<feature type="region of interest" description="Disordered" evidence="3">
    <location>
        <begin position="1"/>
        <end position="42"/>
    </location>
</feature>
<feature type="region of interest" description="Disordered" evidence="3">
    <location>
        <begin position="334"/>
        <end position="368"/>
    </location>
</feature>
<keyword evidence="4" id="KW-1133">Transmembrane helix</keyword>
<dbReference type="SUPFAM" id="SSF50370">
    <property type="entry name" value="Ricin B-like lectins"/>
    <property type="match status" value="1"/>
</dbReference>
<comment type="similarity">
    <text evidence="1">Belongs to the AB hydrolase superfamily.</text>
</comment>
<evidence type="ECO:0000256" key="1">
    <source>
        <dbReference type="ARBA" id="ARBA00008645"/>
    </source>
</evidence>
<feature type="compositionally biased region" description="Pro residues" evidence="3">
    <location>
        <begin position="334"/>
        <end position="365"/>
    </location>
</feature>
<feature type="domain" description="Ricin B lectin" evidence="5">
    <location>
        <begin position="367"/>
        <end position="491"/>
    </location>
</feature>
<keyword evidence="4" id="KW-0812">Transmembrane</keyword>
<evidence type="ECO:0000256" key="2">
    <source>
        <dbReference type="ARBA" id="ARBA00022801"/>
    </source>
</evidence>
<dbReference type="Proteomes" id="UP001518872">
    <property type="component" value="Unassembled WGS sequence"/>
</dbReference>
<evidence type="ECO:0000259" key="5">
    <source>
        <dbReference type="SMART" id="SM00458"/>
    </source>
</evidence>
<dbReference type="Pfam" id="PF00652">
    <property type="entry name" value="Ricin_B_lectin"/>
    <property type="match status" value="1"/>
</dbReference>
<dbReference type="SMART" id="SM00458">
    <property type="entry name" value="RICIN"/>
    <property type="match status" value="1"/>
</dbReference>
<accession>A0ABS2ISR0</accession>
<sequence length="494" mass="52019">MNVNVNSTPRATHHHQEVPTVRGHAPHSPPPAQPHPARVSPRRRGRLVTLAAAGIAAALVGLFTMTVTTGTASAADNPYQRGPDPTRSSVASVNGPFANTSVAVPTGYGFNGGRIYYPTDTSQGTFGAVAISPGYTALFSVELAWMGPWLASHGFVVIGIETNSRNDFDTARGTQLLAALDYLVQQSPVRDRIDPTRLAVSGHSMGGGGALSAALRRPALKAAVGIAPYSPSSNLANDRVPTMVFAGQADTVVTPSYASGLYNSIPATTESAYLEVAGADHGFMVGRSNPVLIRTMLPFLKMFVDNDARYSQFLCPLADNSGVVSYRSTCPLLPPTATTPPPIPSDTPPPIPTTPPPTTPPPSNPPGAASLIVGAQSNRCLDVPNASRANGTRVQLWDCNRGTNQSWTYTTNKQLRVYGDMCLDAAGSGNGAAVQIYGCHSQTNQQWNVNANGTISSVQSGRCLDVWSTANGAQVQLYDCHGQTNQRFTLTPLT</sequence>
<dbReference type="PANTHER" id="PTHR22946">
    <property type="entry name" value="DIENELACTONE HYDROLASE DOMAIN-CONTAINING PROTEIN-RELATED"/>
    <property type="match status" value="1"/>
</dbReference>
<dbReference type="RefSeq" id="WP_204925354.1">
    <property type="nucleotide sequence ID" value="NZ_JAFEUC010000006.1"/>
</dbReference>
<comment type="caution">
    <text evidence="6">The sequence shown here is derived from an EMBL/GenBank/DDBJ whole genome shotgun (WGS) entry which is preliminary data.</text>
</comment>